<evidence type="ECO:0000256" key="3">
    <source>
        <dbReference type="ARBA" id="ARBA00023172"/>
    </source>
</evidence>
<protein>
    <submittedName>
        <fullName evidence="6">Uncharacterized protein</fullName>
    </submittedName>
</protein>
<organism evidence="6 7">
    <name type="scientific">Periconia macrospinosa</name>
    <dbReference type="NCBI Taxonomy" id="97972"/>
    <lineage>
        <taxon>Eukaryota</taxon>
        <taxon>Fungi</taxon>
        <taxon>Dikarya</taxon>
        <taxon>Ascomycota</taxon>
        <taxon>Pezizomycotina</taxon>
        <taxon>Dothideomycetes</taxon>
        <taxon>Pleosporomycetidae</taxon>
        <taxon>Pleosporales</taxon>
        <taxon>Massarineae</taxon>
        <taxon>Periconiaceae</taxon>
        <taxon>Periconia</taxon>
    </lineage>
</organism>
<sequence>MEMKPNIEVSKIDHNSTEQVVNKAKQIFRFNGWSSETLDIQTDFVDVDLTTKRVSLRVSAILRVALAGGSFHGAIQHFGASTKQHVPEPSSSKDNQMM</sequence>
<keyword evidence="4" id="KW-0234">DNA repair</keyword>
<dbReference type="Gene3D" id="3.30.390.80">
    <property type="entry name" value="DNA repair protein Rad52/59/22"/>
    <property type="match status" value="1"/>
</dbReference>
<evidence type="ECO:0000256" key="4">
    <source>
        <dbReference type="ARBA" id="ARBA00023204"/>
    </source>
</evidence>
<dbReference type="InterPro" id="IPR007232">
    <property type="entry name" value="Rad52_Rad59_Rad22"/>
</dbReference>
<name>A0A2V1D0A6_9PLEO</name>
<dbReference type="AlphaFoldDB" id="A0A2V1D0A6"/>
<dbReference type="InterPro" id="IPR041247">
    <property type="entry name" value="Rad52_fam"/>
</dbReference>
<comment type="similarity">
    <text evidence="1">Belongs to the RAD52 family.</text>
</comment>
<keyword evidence="3" id="KW-0233">DNA recombination</keyword>
<keyword evidence="2" id="KW-0227">DNA damage</keyword>
<dbReference type="OrthoDB" id="206565at2759"/>
<dbReference type="GO" id="GO:0006312">
    <property type="term" value="P:mitotic recombination"/>
    <property type="evidence" value="ECO:0007669"/>
    <property type="project" value="TreeGrafter"/>
</dbReference>
<dbReference type="PANTHER" id="PTHR12132:SF1">
    <property type="entry name" value="DNA REPAIR PROTEIN RAD52 HOMOLOG"/>
    <property type="match status" value="1"/>
</dbReference>
<dbReference type="EMBL" id="KZ806155">
    <property type="protein sequence ID" value="PVH90684.1"/>
    <property type="molecule type" value="Genomic_DNA"/>
</dbReference>
<dbReference type="GO" id="GO:0000724">
    <property type="term" value="P:double-strand break repair via homologous recombination"/>
    <property type="evidence" value="ECO:0007669"/>
    <property type="project" value="TreeGrafter"/>
</dbReference>
<dbReference type="SUPFAM" id="SSF54768">
    <property type="entry name" value="dsRNA-binding domain-like"/>
    <property type="match status" value="1"/>
</dbReference>
<evidence type="ECO:0000256" key="5">
    <source>
        <dbReference type="SAM" id="MobiDB-lite"/>
    </source>
</evidence>
<feature type="region of interest" description="Disordered" evidence="5">
    <location>
        <begin position="79"/>
        <end position="98"/>
    </location>
</feature>
<dbReference type="InterPro" id="IPR042525">
    <property type="entry name" value="Rad52_Rad59_Rad22_sf"/>
</dbReference>
<reference evidence="6 7" key="1">
    <citation type="journal article" date="2018" name="Sci. Rep.">
        <title>Comparative genomics provides insights into the lifestyle and reveals functional heterogeneity of dark septate endophytic fungi.</title>
        <authorList>
            <person name="Knapp D.G."/>
            <person name="Nemeth J.B."/>
            <person name="Barry K."/>
            <person name="Hainaut M."/>
            <person name="Henrissat B."/>
            <person name="Johnson J."/>
            <person name="Kuo A."/>
            <person name="Lim J.H.P."/>
            <person name="Lipzen A."/>
            <person name="Nolan M."/>
            <person name="Ohm R.A."/>
            <person name="Tamas L."/>
            <person name="Grigoriev I.V."/>
            <person name="Spatafora J.W."/>
            <person name="Nagy L.G."/>
            <person name="Kovacs G.M."/>
        </authorList>
    </citation>
    <scope>NUCLEOTIDE SEQUENCE [LARGE SCALE GENOMIC DNA]</scope>
    <source>
        <strain evidence="6 7">DSE2036</strain>
    </source>
</reference>
<evidence type="ECO:0000313" key="6">
    <source>
        <dbReference type="EMBL" id="PVH90684.1"/>
    </source>
</evidence>
<accession>A0A2V1D0A6</accession>
<dbReference type="PANTHER" id="PTHR12132">
    <property type="entry name" value="DNA REPAIR AND RECOMBINATION PROTEIN RAD52, RAD59"/>
    <property type="match status" value="1"/>
</dbReference>
<proteinExistence type="inferred from homology"/>
<evidence type="ECO:0000313" key="7">
    <source>
        <dbReference type="Proteomes" id="UP000244855"/>
    </source>
</evidence>
<dbReference type="GO" id="GO:0045002">
    <property type="term" value="P:double-strand break repair via single-strand annealing"/>
    <property type="evidence" value="ECO:0007669"/>
    <property type="project" value="TreeGrafter"/>
</dbReference>
<evidence type="ECO:0000256" key="2">
    <source>
        <dbReference type="ARBA" id="ARBA00022763"/>
    </source>
</evidence>
<dbReference type="Pfam" id="PF04098">
    <property type="entry name" value="Rad52_Rad22"/>
    <property type="match status" value="1"/>
</dbReference>
<gene>
    <name evidence="6" type="ORF">DM02DRAFT_664798</name>
</gene>
<evidence type="ECO:0000256" key="1">
    <source>
        <dbReference type="ARBA" id="ARBA00006638"/>
    </source>
</evidence>
<keyword evidence="7" id="KW-1185">Reference proteome</keyword>
<dbReference type="Proteomes" id="UP000244855">
    <property type="component" value="Unassembled WGS sequence"/>
</dbReference>
<dbReference type="STRING" id="97972.A0A2V1D0A6"/>
<dbReference type="GO" id="GO:0005634">
    <property type="term" value="C:nucleus"/>
    <property type="evidence" value="ECO:0007669"/>
    <property type="project" value="TreeGrafter"/>
</dbReference>